<dbReference type="KEGG" id="dfi:AXF13_09945"/>
<sequence>MRHSNSGRKLSRTPAHRKALLHNLAKALLIHGKIRTTEMKAKELRRVVEPLITLAKRNDLHSRRLAYRVLNDHALVKRLFDEIGPLFAGVPGGYTRVLKLAMPRKGDNAPMAIIELSRAAEPVADAKAGKDKKAAKAADAAPAGEAAAKPKRTRKPKAEEGAAQEAGAAE</sequence>
<evidence type="ECO:0000256" key="6">
    <source>
        <dbReference type="SAM" id="MobiDB-lite"/>
    </source>
</evidence>
<keyword evidence="2 4" id="KW-0689">Ribosomal protein</keyword>
<dbReference type="InterPro" id="IPR000456">
    <property type="entry name" value="Ribosomal_bL17"/>
</dbReference>
<dbReference type="InterPro" id="IPR036373">
    <property type="entry name" value="Ribosomal_bL17_sf"/>
</dbReference>
<evidence type="ECO:0000256" key="2">
    <source>
        <dbReference type="ARBA" id="ARBA00022980"/>
    </source>
</evidence>
<dbReference type="Proteomes" id="UP000069241">
    <property type="component" value="Chromosome"/>
</dbReference>
<dbReference type="GO" id="GO:0006412">
    <property type="term" value="P:translation"/>
    <property type="evidence" value="ECO:0007669"/>
    <property type="project" value="UniProtKB-UniRule"/>
</dbReference>
<evidence type="ECO:0000256" key="5">
    <source>
        <dbReference type="RuleBase" id="RU000660"/>
    </source>
</evidence>
<evidence type="ECO:0000313" key="7">
    <source>
        <dbReference type="EMBL" id="AMD90412.1"/>
    </source>
</evidence>
<dbReference type="HAMAP" id="MF_01368">
    <property type="entry name" value="Ribosomal_bL17"/>
    <property type="match status" value="1"/>
</dbReference>
<dbReference type="FunFam" id="3.90.1030.10:FF:000001">
    <property type="entry name" value="50S ribosomal protein L17"/>
    <property type="match status" value="1"/>
</dbReference>
<comment type="similarity">
    <text evidence="1 4 5">Belongs to the bacterial ribosomal protein bL17 family.</text>
</comment>
<feature type="region of interest" description="Disordered" evidence="6">
    <location>
        <begin position="125"/>
        <end position="170"/>
    </location>
</feature>
<dbReference type="PROSITE" id="PS01167">
    <property type="entry name" value="RIBOSOMAL_L17"/>
    <property type="match status" value="1"/>
</dbReference>
<proteinExistence type="inferred from homology"/>
<dbReference type="NCBIfam" id="TIGR00059">
    <property type="entry name" value="L17"/>
    <property type="match status" value="1"/>
</dbReference>
<reference evidence="8" key="1">
    <citation type="submission" date="2016-02" db="EMBL/GenBank/DDBJ databases">
        <authorList>
            <person name="Holder M.E."/>
            <person name="Ajami N.J."/>
            <person name="Petrosino J.F."/>
        </authorList>
    </citation>
    <scope>NUCLEOTIDE SEQUENCE [LARGE SCALE GENOMIC DNA]</scope>
    <source>
        <strain evidence="8">CCUG 45958</strain>
    </source>
</reference>
<accession>A0A0X8JKG3</accession>
<organism evidence="7 8">
    <name type="scientific">Desulfovibrio fairfieldensis</name>
    <dbReference type="NCBI Taxonomy" id="44742"/>
    <lineage>
        <taxon>Bacteria</taxon>
        <taxon>Pseudomonadati</taxon>
        <taxon>Thermodesulfobacteriota</taxon>
        <taxon>Desulfovibrionia</taxon>
        <taxon>Desulfovibrionales</taxon>
        <taxon>Desulfovibrionaceae</taxon>
        <taxon>Desulfovibrio</taxon>
    </lineage>
</organism>
<dbReference type="Pfam" id="PF01196">
    <property type="entry name" value="Ribosomal_L17"/>
    <property type="match status" value="1"/>
</dbReference>
<dbReference type="Gene3D" id="3.90.1030.10">
    <property type="entry name" value="Ribosomal protein L17"/>
    <property type="match status" value="1"/>
</dbReference>
<evidence type="ECO:0000256" key="1">
    <source>
        <dbReference type="ARBA" id="ARBA00008777"/>
    </source>
</evidence>
<evidence type="ECO:0000256" key="4">
    <source>
        <dbReference type="HAMAP-Rule" id="MF_01368"/>
    </source>
</evidence>
<evidence type="ECO:0000313" key="8">
    <source>
        <dbReference type="Proteomes" id="UP000069241"/>
    </source>
</evidence>
<keyword evidence="3 4" id="KW-0687">Ribonucleoprotein</keyword>
<feature type="compositionally biased region" description="Low complexity" evidence="6">
    <location>
        <begin position="137"/>
        <end position="147"/>
    </location>
</feature>
<feature type="compositionally biased region" description="Low complexity" evidence="6">
    <location>
        <begin position="161"/>
        <end position="170"/>
    </location>
</feature>
<dbReference type="SUPFAM" id="SSF64263">
    <property type="entry name" value="Prokaryotic ribosomal protein L17"/>
    <property type="match status" value="1"/>
</dbReference>
<dbReference type="GO" id="GO:0003735">
    <property type="term" value="F:structural constituent of ribosome"/>
    <property type="evidence" value="ECO:0007669"/>
    <property type="project" value="InterPro"/>
</dbReference>
<dbReference type="GO" id="GO:0022625">
    <property type="term" value="C:cytosolic large ribosomal subunit"/>
    <property type="evidence" value="ECO:0007669"/>
    <property type="project" value="TreeGrafter"/>
</dbReference>
<dbReference type="STRING" id="44742.AXF13_09945"/>
<dbReference type="InterPro" id="IPR047859">
    <property type="entry name" value="Ribosomal_bL17_CS"/>
</dbReference>
<dbReference type="RefSeq" id="WP_062252996.1">
    <property type="nucleotide sequence ID" value="NZ_CP014229.1"/>
</dbReference>
<name>A0A0X8JKG3_9BACT</name>
<feature type="compositionally biased region" description="Basic and acidic residues" evidence="6">
    <location>
        <begin position="127"/>
        <end position="136"/>
    </location>
</feature>
<protein>
    <recommendedName>
        <fullName evidence="4">Large ribosomal subunit protein bL17</fullName>
    </recommendedName>
</protein>
<keyword evidence="8" id="KW-1185">Reference proteome</keyword>
<evidence type="ECO:0000256" key="3">
    <source>
        <dbReference type="ARBA" id="ARBA00023274"/>
    </source>
</evidence>
<dbReference type="PANTHER" id="PTHR14413">
    <property type="entry name" value="RIBOSOMAL PROTEIN L17"/>
    <property type="match status" value="1"/>
</dbReference>
<dbReference type="EMBL" id="CP014229">
    <property type="protein sequence ID" value="AMD90412.1"/>
    <property type="molecule type" value="Genomic_DNA"/>
</dbReference>
<gene>
    <name evidence="4" type="primary">rplQ</name>
    <name evidence="7" type="ORF">AXF13_09945</name>
</gene>
<dbReference type="AlphaFoldDB" id="A0A0X8JKG3"/>
<comment type="subunit">
    <text evidence="4">Part of the 50S ribosomal subunit. Contacts protein L32.</text>
</comment>
<dbReference type="PANTHER" id="PTHR14413:SF16">
    <property type="entry name" value="LARGE RIBOSOMAL SUBUNIT PROTEIN BL17M"/>
    <property type="match status" value="1"/>
</dbReference>